<dbReference type="InterPro" id="IPR050396">
    <property type="entry name" value="Glycosyltr_51/Transpeptidase"/>
</dbReference>
<feature type="transmembrane region" description="Helical" evidence="13">
    <location>
        <begin position="21"/>
        <end position="42"/>
    </location>
</feature>
<keyword evidence="5" id="KW-0645">Protease</keyword>
<dbReference type="Proteomes" id="UP000286947">
    <property type="component" value="Unassembled WGS sequence"/>
</dbReference>
<dbReference type="RefSeq" id="WP_126980575.1">
    <property type="nucleotide sequence ID" value="NZ_PQSP01000007.1"/>
</dbReference>
<dbReference type="PANTHER" id="PTHR32282">
    <property type="entry name" value="BINDING PROTEIN TRANSPEPTIDASE, PUTATIVE-RELATED"/>
    <property type="match status" value="1"/>
</dbReference>
<protein>
    <recommendedName>
        <fullName evidence="10">peptidoglycan glycosyltransferase</fullName>
        <ecNumber evidence="10">2.4.99.28</ecNumber>
    </recommendedName>
</protein>
<feature type="domain" description="Penicillin-binding protein transpeptidase" evidence="14">
    <location>
        <begin position="329"/>
        <end position="495"/>
    </location>
</feature>
<gene>
    <name evidence="17" type="primary">pbpC</name>
    <name evidence="17" type="ORF">CUZ56_02395</name>
</gene>
<comment type="similarity">
    <text evidence="3">In the N-terminal section; belongs to the glycosyltransferase 51 family.</text>
</comment>
<evidence type="ECO:0000256" key="10">
    <source>
        <dbReference type="ARBA" id="ARBA00044770"/>
    </source>
</evidence>
<dbReference type="InterPro" id="IPR001460">
    <property type="entry name" value="PCN-bd_Tpept"/>
</dbReference>
<evidence type="ECO:0000256" key="13">
    <source>
        <dbReference type="SAM" id="Phobius"/>
    </source>
</evidence>
<proteinExistence type="inferred from homology"/>
<evidence type="ECO:0000256" key="3">
    <source>
        <dbReference type="ARBA" id="ARBA00007739"/>
    </source>
</evidence>
<keyword evidence="6" id="KW-0328">Glycosyltransferase</keyword>
<comment type="catalytic activity">
    <reaction evidence="11">
        <text>[GlcNAc-(1-&gt;4)-Mur2Ac(oyl-L-Ala-gamma-D-Glu-L-Lys-D-Ala-D-Ala)](n)-di-trans,octa-cis-undecaprenyl diphosphate + beta-D-GlcNAc-(1-&gt;4)-Mur2Ac(oyl-L-Ala-gamma-D-Glu-L-Lys-D-Ala-D-Ala)-di-trans,octa-cis-undecaprenyl diphosphate = [GlcNAc-(1-&gt;4)-Mur2Ac(oyl-L-Ala-gamma-D-Glu-L-Lys-D-Ala-D-Ala)](n+1)-di-trans,octa-cis-undecaprenyl diphosphate + di-trans,octa-cis-undecaprenyl diphosphate + H(+)</text>
        <dbReference type="Rhea" id="RHEA:23708"/>
        <dbReference type="Rhea" id="RHEA-COMP:9602"/>
        <dbReference type="Rhea" id="RHEA-COMP:9603"/>
        <dbReference type="ChEBI" id="CHEBI:15378"/>
        <dbReference type="ChEBI" id="CHEBI:58405"/>
        <dbReference type="ChEBI" id="CHEBI:60033"/>
        <dbReference type="ChEBI" id="CHEBI:78435"/>
        <dbReference type="EC" id="2.4.99.28"/>
    </reaction>
</comment>
<dbReference type="SUPFAM" id="SSF56601">
    <property type="entry name" value="beta-lactamase/transpeptidase-like"/>
    <property type="match status" value="1"/>
</dbReference>
<feature type="compositionally biased region" description="Low complexity" evidence="12">
    <location>
        <begin position="518"/>
        <end position="527"/>
    </location>
</feature>
<dbReference type="GO" id="GO:0008955">
    <property type="term" value="F:peptidoglycan glycosyltransferase activity"/>
    <property type="evidence" value="ECO:0007669"/>
    <property type="project" value="UniProtKB-EC"/>
</dbReference>
<dbReference type="AlphaFoldDB" id="A0A433SBC5"/>
<dbReference type="Pfam" id="PF00912">
    <property type="entry name" value="Transgly"/>
    <property type="match status" value="1"/>
</dbReference>
<dbReference type="GO" id="GO:0008658">
    <property type="term" value="F:penicillin binding"/>
    <property type="evidence" value="ECO:0007669"/>
    <property type="project" value="InterPro"/>
</dbReference>
<dbReference type="PANTHER" id="PTHR32282:SF15">
    <property type="entry name" value="PENICILLIN-BINDING PROTEIN 1C"/>
    <property type="match status" value="1"/>
</dbReference>
<sequence>MNATSAPNTPKTSGWRWFWRITLGLLSSGTLVLVILLAILLIQAPPSPSYQEVRQAYHPSDAVLLDRHGETLHRLRVNFNVRQGTWTTLADVSPALQRALLVSEDKNFYTHGGIDWLAAMAAAWNNLRGSQTRGASTITMQLTGLWHPELSSSGNRTLWQKLQQAVAAKALERHWQKDQILEAYLNMVPFRSELVGISAMSEGLFGKAPNGLNARESAIAAALVRAPNASEATVARRACAILHAMQADNAEQECTTLPDFIRVRFNLPRQAPSEGIAPHLAQRLLSAAAASNNDIVTVRTTLDAQAQRIALNSLRQHLLEISEQNVEDGAVIVIDNASGEVLVWVGSSGADISQAAEIDAITAMRQPGSTLKPFLYAQAMEQRRLTAASLLDDSAVNLNVGSGLYVPQNYDKSFKGWVSVRTALASSLNIPAVRTLVMIGPDAFSRTLLALGLPLKESGDYYGYSLALGSAEVTLLTLTNAFRALPNGGQVAAVRWLPLPSAAPLDTAPEHTPYTSHAPDQAPASPNANPPANPPTIPLYALNLPTHSSGIGPQAAWIIGSILSDREARVPTFGLDSELNTRYWSAVKTGTSKDMRDNWAIGYSRRYTVGVWVGNASGAAMWGVSGTSGAAPVWRDVMNFLYQRDLDNGHGADWAAPPAPEGIVSRQIHYEPPLEPTRTEWFIAGTERDVIKTSALVSPAAHALDPDAPARITSPVSGTIIALDPDIPPANQRLWLRSNHPDVRWQIGDIVIAEGANAAWLPVPGHHRITLVNRHSGQELDSIQLEVRGASLNPTPP</sequence>
<evidence type="ECO:0000259" key="15">
    <source>
        <dbReference type="Pfam" id="PF00912"/>
    </source>
</evidence>
<evidence type="ECO:0000256" key="12">
    <source>
        <dbReference type="SAM" id="MobiDB-lite"/>
    </source>
</evidence>
<evidence type="ECO:0000259" key="16">
    <source>
        <dbReference type="Pfam" id="PF06832"/>
    </source>
</evidence>
<dbReference type="InterPro" id="IPR036950">
    <property type="entry name" value="PBP_transglycosylase"/>
</dbReference>
<evidence type="ECO:0000256" key="4">
    <source>
        <dbReference type="ARBA" id="ARBA00022645"/>
    </source>
</evidence>
<dbReference type="SUPFAM" id="SSF53955">
    <property type="entry name" value="Lysozyme-like"/>
    <property type="match status" value="1"/>
</dbReference>
<dbReference type="EMBL" id="PQSP01000007">
    <property type="protein sequence ID" value="RUS66037.1"/>
    <property type="molecule type" value="Genomic_DNA"/>
</dbReference>
<keyword evidence="8" id="KW-0378">Hydrolase</keyword>
<dbReference type="GO" id="GO:0030288">
    <property type="term" value="C:outer membrane-bounded periplasmic space"/>
    <property type="evidence" value="ECO:0007669"/>
    <property type="project" value="TreeGrafter"/>
</dbReference>
<dbReference type="NCBIfam" id="TIGR02073">
    <property type="entry name" value="PBP_1c"/>
    <property type="match status" value="1"/>
</dbReference>
<evidence type="ECO:0000256" key="6">
    <source>
        <dbReference type="ARBA" id="ARBA00022676"/>
    </source>
</evidence>
<dbReference type="GO" id="GO:0009252">
    <property type="term" value="P:peptidoglycan biosynthetic process"/>
    <property type="evidence" value="ECO:0007669"/>
    <property type="project" value="UniProtKB-UniPathway"/>
</dbReference>
<evidence type="ECO:0000256" key="11">
    <source>
        <dbReference type="ARBA" id="ARBA00049902"/>
    </source>
</evidence>
<comment type="similarity">
    <text evidence="2">In the C-terminal section; belongs to the transpeptidase family.</text>
</comment>
<keyword evidence="18" id="KW-1185">Reference proteome</keyword>
<evidence type="ECO:0000256" key="7">
    <source>
        <dbReference type="ARBA" id="ARBA00022679"/>
    </source>
</evidence>
<comment type="pathway">
    <text evidence="1">Cell wall biogenesis; peptidoglycan biosynthesis.</text>
</comment>
<evidence type="ECO:0000256" key="9">
    <source>
        <dbReference type="ARBA" id="ARBA00023268"/>
    </source>
</evidence>
<feature type="domain" description="Penicillin-binding C-terminal" evidence="16">
    <location>
        <begin position="704"/>
        <end position="774"/>
    </location>
</feature>
<dbReference type="Gene3D" id="1.10.3810.10">
    <property type="entry name" value="Biosynthetic peptidoglycan transglycosylase-like"/>
    <property type="match status" value="1"/>
</dbReference>
<dbReference type="GO" id="GO:0006508">
    <property type="term" value="P:proteolysis"/>
    <property type="evidence" value="ECO:0007669"/>
    <property type="project" value="UniProtKB-KW"/>
</dbReference>
<keyword evidence="13" id="KW-0472">Membrane</keyword>
<feature type="region of interest" description="Disordered" evidence="12">
    <location>
        <begin position="507"/>
        <end position="534"/>
    </location>
</feature>
<name>A0A433SBC5_9BURK</name>
<organism evidence="17 18">
    <name type="scientific">Saezia sanguinis</name>
    <dbReference type="NCBI Taxonomy" id="1965230"/>
    <lineage>
        <taxon>Bacteria</taxon>
        <taxon>Pseudomonadati</taxon>
        <taxon>Pseudomonadota</taxon>
        <taxon>Betaproteobacteria</taxon>
        <taxon>Burkholderiales</taxon>
        <taxon>Saeziaceae</taxon>
        <taxon>Saezia</taxon>
    </lineage>
</organism>
<dbReference type="Pfam" id="PF06832">
    <property type="entry name" value="BiPBP_C"/>
    <property type="match status" value="1"/>
</dbReference>
<dbReference type="Pfam" id="PF00905">
    <property type="entry name" value="Transpeptidase"/>
    <property type="match status" value="1"/>
</dbReference>
<keyword evidence="4" id="KW-0121">Carboxypeptidase</keyword>
<evidence type="ECO:0000256" key="2">
    <source>
        <dbReference type="ARBA" id="ARBA00007090"/>
    </source>
</evidence>
<keyword evidence="7" id="KW-0808">Transferase</keyword>
<dbReference type="InterPro" id="IPR009647">
    <property type="entry name" value="PBP_C"/>
</dbReference>
<evidence type="ECO:0000313" key="18">
    <source>
        <dbReference type="Proteomes" id="UP000286947"/>
    </source>
</evidence>
<evidence type="ECO:0000256" key="5">
    <source>
        <dbReference type="ARBA" id="ARBA00022670"/>
    </source>
</evidence>
<dbReference type="UniPathway" id="UPA00219"/>
<dbReference type="InterPro" id="IPR023346">
    <property type="entry name" value="Lysozyme-like_dom_sf"/>
</dbReference>
<evidence type="ECO:0000256" key="1">
    <source>
        <dbReference type="ARBA" id="ARBA00004752"/>
    </source>
</evidence>
<dbReference type="Gene3D" id="3.40.710.10">
    <property type="entry name" value="DD-peptidase/beta-lactamase superfamily"/>
    <property type="match status" value="1"/>
</dbReference>
<dbReference type="OrthoDB" id="9766909at2"/>
<keyword evidence="13" id="KW-0812">Transmembrane</keyword>
<keyword evidence="13" id="KW-1133">Transmembrane helix</keyword>
<evidence type="ECO:0000259" key="14">
    <source>
        <dbReference type="Pfam" id="PF00905"/>
    </source>
</evidence>
<feature type="domain" description="Glycosyl transferase family 51" evidence="15">
    <location>
        <begin position="80"/>
        <end position="246"/>
    </location>
</feature>
<accession>A0A433SBC5</accession>
<comment type="caution">
    <text evidence="17">The sequence shown here is derived from an EMBL/GenBank/DDBJ whole genome shotgun (WGS) entry which is preliminary data.</text>
</comment>
<dbReference type="InterPro" id="IPR012338">
    <property type="entry name" value="Beta-lactam/transpept-like"/>
</dbReference>
<evidence type="ECO:0000313" key="17">
    <source>
        <dbReference type="EMBL" id="RUS66037.1"/>
    </source>
</evidence>
<dbReference type="InterPro" id="IPR001264">
    <property type="entry name" value="Glyco_trans_51"/>
</dbReference>
<dbReference type="InterPro" id="IPR011815">
    <property type="entry name" value="PBP_1c"/>
</dbReference>
<reference evidence="17 18" key="1">
    <citation type="submission" date="2018-01" db="EMBL/GenBank/DDBJ databases">
        <title>Saezia sanguinis gen. nov., sp. nov., in the order Burkholderiales isolated from human blood.</title>
        <authorList>
            <person name="Medina-Pascual M.J."/>
            <person name="Valdezate S."/>
            <person name="Monzon S."/>
            <person name="Cuesta I."/>
            <person name="Carrasco G."/>
            <person name="Villalon P."/>
            <person name="Saez-Nieto J.A."/>
        </authorList>
    </citation>
    <scope>NUCLEOTIDE SEQUENCE [LARGE SCALE GENOMIC DNA]</scope>
    <source>
        <strain evidence="17 18">CNM695-12</strain>
    </source>
</reference>
<keyword evidence="9" id="KW-0511">Multifunctional enzyme</keyword>
<dbReference type="EC" id="2.4.99.28" evidence="10"/>
<dbReference type="GO" id="GO:0004180">
    <property type="term" value="F:carboxypeptidase activity"/>
    <property type="evidence" value="ECO:0007669"/>
    <property type="project" value="UniProtKB-KW"/>
</dbReference>
<evidence type="ECO:0000256" key="8">
    <source>
        <dbReference type="ARBA" id="ARBA00022801"/>
    </source>
</evidence>